<accession>H7FNL1</accession>
<comment type="caution">
    <text evidence="1">The sequence shown here is derived from an EMBL/GenBank/DDBJ whole genome shotgun (WGS) entry which is preliminary data.</text>
</comment>
<organism evidence="1 2">
    <name type="scientific">Flavobacterium frigoris (strain PS1)</name>
    <dbReference type="NCBI Taxonomy" id="1086011"/>
    <lineage>
        <taxon>Bacteria</taxon>
        <taxon>Pseudomonadati</taxon>
        <taxon>Bacteroidota</taxon>
        <taxon>Flavobacteriia</taxon>
        <taxon>Flavobacteriales</taxon>
        <taxon>Flavobacteriaceae</taxon>
        <taxon>Flavobacterium</taxon>
    </lineage>
</organism>
<dbReference type="EMBL" id="AHKF01000010">
    <property type="protein sequence ID" value="EIA10001.1"/>
    <property type="molecule type" value="Genomic_DNA"/>
</dbReference>
<sequence>MPLIINNAPITADACKKNTIADKSDGSSNSLLINKIKIVNKLTIIPAAKSSFLASSANLSEIIFGAEKE</sequence>
<protein>
    <submittedName>
        <fullName evidence="1">Uncharacterized protein</fullName>
    </submittedName>
</protein>
<dbReference type="Proteomes" id="UP000005566">
    <property type="component" value="Unassembled WGS sequence"/>
</dbReference>
<keyword evidence="2" id="KW-1185">Reference proteome</keyword>
<proteinExistence type="predicted"/>
<reference evidence="1 2" key="1">
    <citation type="journal article" date="2014" name="Acta Crystallogr. D">
        <title>Structure-based characterization and antifreeze properties of a hyperactive ice-binding protein from the Antarctic bacterium Flavobacterium frigoris PS1.</title>
        <authorList>
            <person name="Do H."/>
            <person name="Kim S.J."/>
            <person name="Kim H.J."/>
            <person name="Lee J.H."/>
        </authorList>
    </citation>
    <scope>NUCLEOTIDE SEQUENCE [LARGE SCALE GENOMIC DNA]</scope>
    <source>
        <strain evidence="1 2">PS1</strain>
    </source>
</reference>
<name>H7FNL1_FLAFP</name>
<dbReference type="STRING" id="1086011.HJ01_00683"/>
<evidence type="ECO:0000313" key="2">
    <source>
        <dbReference type="Proteomes" id="UP000005566"/>
    </source>
</evidence>
<dbReference type="AlphaFoldDB" id="H7FNL1"/>
<evidence type="ECO:0000313" key="1">
    <source>
        <dbReference type="EMBL" id="EIA10001.1"/>
    </source>
</evidence>
<gene>
    <name evidence="1" type="ORF">HJ01_00683</name>
</gene>